<dbReference type="EMBL" id="DSTK01000022">
    <property type="protein sequence ID" value="HFK97190.1"/>
    <property type="molecule type" value="Genomic_DNA"/>
</dbReference>
<dbReference type="GO" id="GO:0017089">
    <property type="term" value="F:glycolipid transfer activity"/>
    <property type="evidence" value="ECO:0007669"/>
    <property type="project" value="TreeGrafter"/>
</dbReference>
<dbReference type="InterPro" id="IPR052037">
    <property type="entry name" value="LPS_export_LptA"/>
</dbReference>
<proteinExistence type="predicted"/>
<dbReference type="InterPro" id="IPR014340">
    <property type="entry name" value="LptA"/>
</dbReference>
<keyword evidence="2" id="KW-0732">Signal</keyword>
<dbReference type="Gene3D" id="2.60.450.10">
    <property type="entry name" value="Lipopolysaccharide (LPS) transport protein A like domain"/>
    <property type="match status" value="1"/>
</dbReference>
<reference evidence="5" key="1">
    <citation type="journal article" date="2020" name="mSystems">
        <title>Genome- and Community-Level Interaction Insights into Carbon Utilization and Element Cycling Functions of Hydrothermarchaeota in Hydrothermal Sediment.</title>
        <authorList>
            <person name="Zhou Z."/>
            <person name="Liu Y."/>
            <person name="Xu W."/>
            <person name="Pan J."/>
            <person name="Luo Z.H."/>
            <person name="Li M."/>
        </authorList>
    </citation>
    <scope>NUCLEOTIDE SEQUENCE [LARGE SCALE GENOMIC DNA]</scope>
    <source>
        <strain evidence="5">SpSt-456</strain>
    </source>
</reference>
<dbReference type="GO" id="GO:0009279">
    <property type="term" value="C:cell outer membrane"/>
    <property type="evidence" value="ECO:0007669"/>
    <property type="project" value="TreeGrafter"/>
</dbReference>
<name>A0A832A6L1_9BACT</name>
<dbReference type="GO" id="GO:0030288">
    <property type="term" value="C:outer membrane-bounded periplasmic space"/>
    <property type="evidence" value="ECO:0007669"/>
    <property type="project" value="TreeGrafter"/>
</dbReference>
<dbReference type="PANTHER" id="PTHR36504">
    <property type="entry name" value="LIPOPOLYSACCHARIDE EXPORT SYSTEM PROTEIN LPTA"/>
    <property type="match status" value="1"/>
</dbReference>
<sequence length="233" mass="25133">MAVRLGDVHGFCGRRGSGLGAGTLFGAEWKMMRDERKAWKRFPAGSRQGPRCLAALLCLVVMLAPPLSTLRAQSRSPVPMRSGQEAEKPINIASDRMVADQKSRTVVFEGHVTVQQGAMTITGQKLTVYGTEKPKGTGTASGEVTGDQIERIEVEGNVVIAEGDRVATSQKAVLYNKEQKIVLMGAPVLVQGKDRVQGDLITLYLEDQKSVVEGRAGNPVQAVFHPKEAPQKP</sequence>
<evidence type="ECO:0000256" key="1">
    <source>
        <dbReference type="ARBA" id="ARBA00022448"/>
    </source>
</evidence>
<comment type="caution">
    <text evidence="5">The sequence shown here is derived from an EMBL/GenBank/DDBJ whole genome shotgun (WGS) entry which is preliminary data.</text>
</comment>
<accession>A0A832A6L1</accession>
<evidence type="ECO:0000256" key="2">
    <source>
        <dbReference type="ARBA" id="ARBA00022729"/>
    </source>
</evidence>
<organism evidence="5">
    <name type="scientific">Desulfacinum infernum</name>
    <dbReference type="NCBI Taxonomy" id="35837"/>
    <lineage>
        <taxon>Bacteria</taxon>
        <taxon>Pseudomonadati</taxon>
        <taxon>Thermodesulfobacteriota</taxon>
        <taxon>Syntrophobacteria</taxon>
        <taxon>Syntrophobacterales</taxon>
        <taxon>Syntrophobacteraceae</taxon>
        <taxon>Desulfacinum</taxon>
    </lineage>
</organism>
<evidence type="ECO:0000259" key="4">
    <source>
        <dbReference type="Pfam" id="PF03968"/>
    </source>
</evidence>
<evidence type="ECO:0000313" key="5">
    <source>
        <dbReference type="EMBL" id="HFK97190.1"/>
    </source>
</evidence>
<feature type="domain" description="Organic solvent tolerance-like N-terminal" evidence="4">
    <location>
        <begin position="91"/>
        <end position="208"/>
    </location>
</feature>
<protein>
    <submittedName>
        <fullName evidence="5">Lipopolysaccharide transport periplasmic protein LptA</fullName>
    </submittedName>
</protein>
<dbReference type="AlphaFoldDB" id="A0A832A6L1"/>
<dbReference type="InterPro" id="IPR005653">
    <property type="entry name" value="OstA-like_N"/>
</dbReference>
<dbReference type="NCBIfam" id="TIGR03002">
    <property type="entry name" value="outer_YhbN_LptA"/>
    <property type="match status" value="1"/>
</dbReference>
<dbReference type="PANTHER" id="PTHR36504:SF1">
    <property type="entry name" value="LIPOPOLYSACCHARIDE EXPORT SYSTEM PROTEIN LPTA"/>
    <property type="match status" value="1"/>
</dbReference>
<keyword evidence="3" id="KW-0574">Periplasm</keyword>
<dbReference type="GO" id="GO:0001530">
    <property type="term" value="F:lipopolysaccharide binding"/>
    <property type="evidence" value="ECO:0007669"/>
    <property type="project" value="InterPro"/>
</dbReference>
<dbReference type="Pfam" id="PF03968">
    <property type="entry name" value="LptD_N"/>
    <property type="match status" value="1"/>
</dbReference>
<evidence type="ECO:0000256" key="3">
    <source>
        <dbReference type="ARBA" id="ARBA00022764"/>
    </source>
</evidence>
<gene>
    <name evidence="5" type="primary">lptA</name>
    <name evidence="5" type="ORF">ENS06_07680</name>
</gene>
<keyword evidence="1" id="KW-0813">Transport</keyword>
<dbReference type="GO" id="GO:0015920">
    <property type="term" value="P:lipopolysaccharide transport"/>
    <property type="evidence" value="ECO:0007669"/>
    <property type="project" value="InterPro"/>
</dbReference>